<dbReference type="InterPro" id="IPR011050">
    <property type="entry name" value="Pectin_lyase_fold/virulence"/>
</dbReference>
<dbReference type="InterPro" id="IPR039448">
    <property type="entry name" value="Beta_helix"/>
</dbReference>
<feature type="transmembrane region" description="Helical" evidence="1">
    <location>
        <begin position="819"/>
        <end position="842"/>
    </location>
</feature>
<feature type="domain" description="Right handed beta helix" evidence="2">
    <location>
        <begin position="368"/>
        <end position="475"/>
    </location>
</feature>
<dbReference type="PANTHER" id="PTHR11319:SF35">
    <property type="entry name" value="OUTER MEMBRANE PROTEIN PMPC-RELATED"/>
    <property type="match status" value="1"/>
</dbReference>
<dbReference type="Pfam" id="PF13229">
    <property type="entry name" value="Beta_helix"/>
    <property type="match status" value="1"/>
</dbReference>
<dbReference type="AlphaFoldDB" id="A0A2P6MQQ0"/>
<keyword evidence="1" id="KW-0472">Membrane</keyword>
<evidence type="ECO:0000313" key="4">
    <source>
        <dbReference type="Proteomes" id="UP000241769"/>
    </source>
</evidence>
<keyword evidence="4" id="KW-1185">Reference proteome</keyword>
<keyword evidence="1" id="KW-1133">Transmembrane helix</keyword>
<dbReference type="PANTHER" id="PTHR11319">
    <property type="entry name" value="G PROTEIN-COUPLED RECEPTOR-RELATED"/>
    <property type="match status" value="1"/>
</dbReference>
<feature type="transmembrane region" description="Helical" evidence="1">
    <location>
        <begin position="776"/>
        <end position="799"/>
    </location>
</feature>
<reference evidence="3 4" key="1">
    <citation type="journal article" date="2018" name="Genome Biol. Evol.">
        <title>Multiple Roots of Fruiting Body Formation in Amoebozoa.</title>
        <authorList>
            <person name="Hillmann F."/>
            <person name="Forbes G."/>
            <person name="Novohradska S."/>
            <person name="Ferling I."/>
            <person name="Riege K."/>
            <person name="Groth M."/>
            <person name="Westermann M."/>
            <person name="Marz M."/>
            <person name="Spaller T."/>
            <person name="Winckler T."/>
            <person name="Schaap P."/>
            <person name="Glockner G."/>
        </authorList>
    </citation>
    <scope>NUCLEOTIDE SEQUENCE [LARGE SCALE GENOMIC DNA]</scope>
    <source>
        <strain evidence="3 4">Jena</strain>
    </source>
</reference>
<comment type="caution">
    <text evidence="3">The sequence shown here is derived from an EMBL/GenBank/DDBJ whole genome shotgun (WGS) entry which is preliminary data.</text>
</comment>
<dbReference type="Proteomes" id="UP000241769">
    <property type="component" value="Unassembled WGS sequence"/>
</dbReference>
<protein>
    <recommendedName>
        <fullName evidence="2">Right handed beta helix domain-containing protein</fullName>
    </recommendedName>
</protein>
<sequence>MNPCRSIPQNSTNVCLSSGQYNIRDRMPSQIRGWWSNDSETQIPRITCLNAPKISCDVQPSLFWKLVDIDRCSMVRSPNCREVTLRSVRLYDSRITIRAQDASPNSTFSDCLFNHTTVSLLHTLPFESSTSTANASSVFLFTSNYLMGSSAFSFSDNTTDIQWSDAQGLKRNERHIIVENNTLPQLDIHLVTMEMPDLRLTGNTLTLCRVYVRLIASIEHGDRIPSLQIDNNSFSTIILSKSGSSTNGSILMHHNRVGVLAVVESNGVTLLLHYNDIRAFNLIESKGYETRRGDVISDNTFVFFTYVATLGKLSTPIKFDRNTMSSANIIVDMDLTGMMLMQDTIWTGPIEEKKAPALHLQLMYGFFLLRNTSIHGYSQGGIKVISTVTAAILIDAVSISNCGRGAISMTVEKSNIDIKSSTLYNNTSPTVGGAISISTSGTEQTVLIRDCRLIHNRSPHGSALSISGGDIQVENVEIIVEDDVDNPLNDHSVVYLYGTHDYKNVSLSCAEERYLASSNASSSLVWSCRPCASGTYFLGRGEVVEDVERGNECTRCPEGVECIDGKTPQAKPNYWCGKNAVQQLVCHNCPSGYCNETAHLWNSSCIGHRSGELCGGCADGYTLGFLTSACLPVDHCRHEWIGLLSIIPFVYVAVLLFVPIGDGAVWKSMSYFVQTVPLLLKQERQSSVTTMFSSLFTTPTNMGSSSWLGFCTGQINYIEREFISLYIPAGTIFLFLFACLSALLYHKMGCTTPRRKIIFLTKALDKRSMLSRCTTGLVAGFLLMYSGLIASYLKLYFCIEIEPTRWAMYNAGTERCDQWWRTPFVSVASILLLPSPLLLIFIRRRLKGTERETGRDVLMVLDGCYRQSTKYWESVYMVRRLAIAVAYVFITDERW</sequence>
<proteinExistence type="predicted"/>
<keyword evidence="1" id="KW-0812">Transmembrane</keyword>
<dbReference type="EMBL" id="MDYQ01000507">
    <property type="protein sequence ID" value="PRP74024.1"/>
    <property type="molecule type" value="Genomic_DNA"/>
</dbReference>
<dbReference type="OrthoDB" id="34707at2759"/>
<organism evidence="3 4">
    <name type="scientific">Planoprotostelium fungivorum</name>
    <dbReference type="NCBI Taxonomy" id="1890364"/>
    <lineage>
        <taxon>Eukaryota</taxon>
        <taxon>Amoebozoa</taxon>
        <taxon>Evosea</taxon>
        <taxon>Variosea</taxon>
        <taxon>Cavosteliida</taxon>
        <taxon>Cavosteliaceae</taxon>
        <taxon>Planoprotostelium</taxon>
    </lineage>
</organism>
<evidence type="ECO:0000259" key="2">
    <source>
        <dbReference type="Pfam" id="PF13229"/>
    </source>
</evidence>
<accession>A0A2P6MQQ0</accession>
<dbReference type="SUPFAM" id="SSF51126">
    <property type="entry name" value="Pectin lyase-like"/>
    <property type="match status" value="1"/>
</dbReference>
<feature type="transmembrane region" description="Helical" evidence="1">
    <location>
        <begin position="722"/>
        <end position="745"/>
    </location>
</feature>
<evidence type="ECO:0000256" key="1">
    <source>
        <dbReference type="SAM" id="Phobius"/>
    </source>
</evidence>
<name>A0A2P6MQQ0_9EUKA</name>
<dbReference type="InParanoid" id="A0A2P6MQQ0"/>
<gene>
    <name evidence="3" type="ORF">PROFUN_16383</name>
</gene>
<evidence type="ECO:0000313" key="3">
    <source>
        <dbReference type="EMBL" id="PRP74024.1"/>
    </source>
</evidence>